<dbReference type="Pfam" id="PF19850">
    <property type="entry name" value="DUF6325"/>
    <property type="match status" value="1"/>
</dbReference>
<dbReference type="Proteomes" id="UP000058305">
    <property type="component" value="Chromosome"/>
</dbReference>
<evidence type="ECO:0008006" key="3">
    <source>
        <dbReference type="Google" id="ProtNLM"/>
    </source>
</evidence>
<dbReference type="EMBL" id="CP014145">
    <property type="protein sequence ID" value="AMB58795.1"/>
    <property type="molecule type" value="Genomic_DNA"/>
</dbReference>
<reference evidence="2" key="2">
    <citation type="submission" date="2016-01" db="EMBL/GenBank/DDBJ databases">
        <title>First complete genome sequence of a species in the genus Microterricola, an extremophilic cold active enzyme producing strain ERGS5:02 isolated from Sikkim Himalaya.</title>
        <authorList>
            <person name="Kumar R."/>
            <person name="Singh D."/>
            <person name="Swarnkar M.K."/>
        </authorList>
    </citation>
    <scope>NUCLEOTIDE SEQUENCE [LARGE SCALE GENOMIC DNA]</scope>
    <source>
        <strain evidence="2">ERGS5:02</strain>
    </source>
</reference>
<gene>
    <name evidence="1" type="ORF">AWU67_07885</name>
</gene>
<dbReference type="AlphaFoldDB" id="A0A0X8E1T6"/>
<evidence type="ECO:0000313" key="1">
    <source>
        <dbReference type="EMBL" id="AMB58795.1"/>
    </source>
</evidence>
<dbReference type="InterPro" id="IPR046288">
    <property type="entry name" value="DUF6325"/>
</dbReference>
<keyword evidence="2" id="KW-1185">Reference proteome</keyword>
<name>A0A0X8E1T6_9MICO</name>
<reference evidence="1 2" key="1">
    <citation type="journal article" date="2016" name="J. Biotechnol.">
        <title>First complete genome sequence of a species in the genus Microterricola, an extremophilic cold active enzyme producing bacterial strain ERGS5:02 isolated from Sikkim Himalaya.</title>
        <authorList>
            <person name="Himanshu"/>
            <person name="Swarnkar M.K."/>
            <person name="Singh D."/>
            <person name="Kumar R."/>
        </authorList>
    </citation>
    <scope>NUCLEOTIDE SEQUENCE [LARGE SCALE GENOMIC DNA]</scope>
    <source>
        <strain evidence="1 2">ERGS5:02</strain>
    </source>
</reference>
<protein>
    <recommendedName>
        <fullName evidence="3">DUF1269 domain-containing protein</fullName>
    </recommendedName>
</protein>
<dbReference type="RefSeq" id="WP_067227619.1">
    <property type="nucleotide sequence ID" value="NZ_CP014145.1"/>
</dbReference>
<dbReference type="OrthoDB" id="4464342at2"/>
<evidence type="ECO:0000313" key="2">
    <source>
        <dbReference type="Proteomes" id="UP000058305"/>
    </source>
</evidence>
<sequence>MSDLEFGPVELVLAAFEGDRPNMGVIEAVLSLVDAGTVRLLDLVQVSCSEAGQLSFLEVDEAGIAIGDIELELSGIASDEDLAEFGEKVPPGTSALLLVVELRWAVQLASRLAETNGYVIDFLRIPAPAVNAVVAEAREASK</sequence>
<accession>A0A0X8E1T6</accession>
<proteinExistence type="predicted"/>
<dbReference type="KEGG" id="mvd:AWU67_07885"/>
<organism evidence="1 2">
    <name type="scientific">Microterricola viridarii</name>
    <dbReference type="NCBI Taxonomy" id="412690"/>
    <lineage>
        <taxon>Bacteria</taxon>
        <taxon>Bacillati</taxon>
        <taxon>Actinomycetota</taxon>
        <taxon>Actinomycetes</taxon>
        <taxon>Micrococcales</taxon>
        <taxon>Microbacteriaceae</taxon>
        <taxon>Microterricola</taxon>
    </lineage>
</organism>